<keyword evidence="1" id="KW-0472">Membrane</keyword>
<dbReference type="PANTHER" id="PTHR34220">
    <property type="entry name" value="SENSOR HISTIDINE KINASE YPDA"/>
    <property type="match status" value="1"/>
</dbReference>
<feature type="transmembrane region" description="Helical" evidence="1">
    <location>
        <begin position="131"/>
        <end position="151"/>
    </location>
</feature>
<proteinExistence type="predicted"/>
<evidence type="ECO:0000313" key="4">
    <source>
        <dbReference type="Proteomes" id="UP000247540"/>
    </source>
</evidence>
<dbReference type="GO" id="GO:0000155">
    <property type="term" value="F:phosphorelay sensor kinase activity"/>
    <property type="evidence" value="ECO:0007669"/>
    <property type="project" value="InterPro"/>
</dbReference>
<protein>
    <submittedName>
        <fullName evidence="3">Two-component system sensor histidine kinase AlgZ</fullName>
    </submittedName>
</protein>
<comment type="caution">
    <text evidence="3">The sequence shown here is derived from an EMBL/GenBank/DDBJ whole genome shotgun (WGS) entry which is preliminary data.</text>
</comment>
<dbReference type="RefSeq" id="WP_110466542.1">
    <property type="nucleotide sequence ID" value="NZ_JAMOFZ010000022.1"/>
</dbReference>
<dbReference type="SUPFAM" id="SSF55874">
    <property type="entry name" value="ATPase domain of HSP90 chaperone/DNA topoisomerase II/histidine kinase"/>
    <property type="match status" value="1"/>
</dbReference>
<evidence type="ECO:0000259" key="2">
    <source>
        <dbReference type="Pfam" id="PF06580"/>
    </source>
</evidence>
<evidence type="ECO:0000313" key="3">
    <source>
        <dbReference type="EMBL" id="PYE74894.1"/>
    </source>
</evidence>
<feature type="domain" description="Signal transduction histidine kinase internal region" evidence="2">
    <location>
        <begin position="163"/>
        <end position="241"/>
    </location>
</feature>
<dbReference type="AlphaFoldDB" id="A0A318SVL9"/>
<dbReference type="GO" id="GO:0016020">
    <property type="term" value="C:membrane"/>
    <property type="evidence" value="ECO:0007669"/>
    <property type="project" value="InterPro"/>
</dbReference>
<organism evidence="3 4">
    <name type="scientific">Xylophilus ampelinus</name>
    <dbReference type="NCBI Taxonomy" id="54067"/>
    <lineage>
        <taxon>Bacteria</taxon>
        <taxon>Pseudomonadati</taxon>
        <taxon>Pseudomonadota</taxon>
        <taxon>Betaproteobacteria</taxon>
        <taxon>Burkholderiales</taxon>
        <taxon>Xylophilus</taxon>
    </lineage>
</organism>
<sequence length="354" mass="37491">MKEPPILSVPPPPVAAAAAAAQPLPSGPFDACRLGVVLRAVLLVETVVGTGTMFGAADALDWLYRLATLTSAVLPATLGWLLAACSLRRLLARLNAAGQYATSAALGAAAGMAACGLHALTRMDSALPPPWFASACAGALVAVVLVVGLALRAQGRTPAAVTAQLAVLQARIRPHFLFNTLNSAIALVRAEPSRAEALLEDLSDLFRHALVEHGDSTTLGEEIALARHYLAIEQVRFGDRLRVEWMLDPAADGARVPPLLLQPLVENAVVHGVEATGHRTRVRVSTERRGSVVVIKILNSVPPESPERPARARDGHGIAQANVHARLALLHDVESDFRAERRGDAYLVRIRLPA</sequence>
<evidence type="ECO:0000256" key="1">
    <source>
        <dbReference type="SAM" id="Phobius"/>
    </source>
</evidence>
<dbReference type="InterPro" id="IPR036890">
    <property type="entry name" value="HATPase_C_sf"/>
</dbReference>
<dbReference type="InterPro" id="IPR050640">
    <property type="entry name" value="Bact_2-comp_sensor_kinase"/>
</dbReference>
<dbReference type="Gene3D" id="3.30.565.10">
    <property type="entry name" value="Histidine kinase-like ATPase, C-terminal domain"/>
    <property type="match status" value="1"/>
</dbReference>
<gene>
    <name evidence="3" type="ORF">DFQ15_12337</name>
</gene>
<dbReference type="Proteomes" id="UP000247540">
    <property type="component" value="Unassembled WGS sequence"/>
</dbReference>
<keyword evidence="3" id="KW-0808">Transferase</keyword>
<keyword evidence="1" id="KW-1133">Transmembrane helix</keyword>
<feature type="transmembrane region" description="Helical" evidence="1">
    <location>
        <begin position="62"/>
        <end position="85"/>
    </location>
</feature>
<dbReference type="Pfam" id="PF06580">
    <property type="entry name" value="His_kinase"/>
    <property type="match status" value="1"/>
</dbReference>
<keyword evidence="1" id="KW-0812">Transmembrane</keyword>
<accession>A0A318SVL9</accession>
<keyword evidence="3" id="KW-0418">Kinase</keyword>
<name>A0A318SVL9_9BURK</name>
<feature type="transmembrane region" description="Helical" evidence="1">
    <location>
        <begin position="36"/>
        <end position="56"/>
    </location>
</feature>
<dbReference type="PANTHER" id="PTHR34220:SF7">
    <property type="entry name" value="SENSOR HISTIDINE KINASE YPDA"/>
    <property type="match status" value="1"/>
</dbReference>
<reference evidence="3 4" key="1">
    <citation type="submission" date="2018-06" db="EMBL/GenBank/DDBJ databases">
        <title>Genomic Encyclopedia of Type Strains, Phase III (KMG-III): the genomes of soil and plant-associated and newly described type strains.</title>
        <authorList>
            <person name="Whitman W."/>
        </authorList>
    </citation>
    <scope>NUCLEOTIDE SEQUENCE [LARGE SCALE GENOMIC DNA]</scope>
    <source>
        <strain evidence="3 4">CECT 7646</strain>
    </source>
</reference>
<dbReference type="EMBL" id="QJTC01000023">
    <property type="protein sequence ID" value="PYE74894.1"/>
    <property type="molecule type" value="Genomic_DNA"/>
</dbReference>
<feature type="transmembrane region" description="Helical" evidence="1">
    <location>
        <begin position="97"/>
        <end position="119"/>
    </location>
</feature>
<keyword evidence="4" id="KW-1185">Reference proteome</keyword>
<dbReference type="OrthoDB" id="2514702at2"/>
<dbReference type="InterPro" id="IPR010559">
    <property type="entry name" value="Sig_transdc_His_kin_internal"/>
</dbReference>